<keyword evidence="3" id="KW-1185">Reference proteome</keyword>
<name>A0A1G7B2X5_9ACTN</name>
<evidence type="ECO:0000313" key="3">
    <source>
        <dbReference type="Proteomes" id="UP000198949"/>
    </source>
</evidence>
<protein>
    <recommendedName>
        <fullName evidence="4">DUF4386 domain-containing protein</fullName>
    </recommendedName>
</protein>
<feature type="transmembrane region" description="Helical" evidence="1">
    <location>
        <begin position="150"/>
        <end position="169"/>
    </location>
</feature>
<feature type="transmembrane region" description="Helical" evidence="1">
    <location>
        <begin position="91"/>
        <end position="112"/>
    </location>
</feature>
<dbReference type="EMBL" id="FNAD01000015">
    <property type="protein sequence ID" value="SDE21371.1"/>
    <property type="molecule type" value="Genomic_DNA"/>
</dbReference>
<evidence type="ECO:0000313" key="2">
    <source>
        <dbReference type="EMBL" id="SDE21371.1"/>
    </source>
</evidence>
<feature type="transmembrane region" description="Helical" evidence="1">
    <location>
        <begin position="124"/>
        <end position="144"/>
    </location>
</feature>
<reference evidence="3" key="1">
    <citation type="submission" date="2016-10" db="EMBL/GenBank/DDBJ databases">
        <authorList>
            <person name="Varghese N."/>
            <person name="Submissions S."/>
        </authorList>
    </citation>
    <scope>NUCLEOTIDE SEQUENCE [LARGE SCALE GENOMIC DNA]</scope>
    <source>
        <strain evidence="3">CGMCC 4.3516</strain>
    </source>
</reference>
<dbReference type="Proteomes" id="UP000198949">
    <property type="component" value="Unassembled WGS sequence"/>
</dbReference>
<dbReference type="RefSeq" id="WP_091039528.1">
    <property type="nucleotide sequence ID" value="NZ_FNAD01000015.1"/>
</dbReference>
<proteinExistence type="predicted"/>
<sequence>MSPRTSGRLAGALFLAAFLFYGIGTALADQPVGIALIFLNSAAVAVIGVLFFLALRRTAPRTARTYQTARMSEAFLLAAGAWFLLQDQPETNAVLYAVAMVVLAAGSIPMLLGLSRLGWTPTWFAWWGAAGYALLAAGTALDFAVSGAGIALAVPGGLFELAFGLWLLIKGFPAAAAAPLVPEPPVRPEATG</sequence>
<accession>A0A1G7B2X5</accession>
<dbReference type="AlphaFoldDB" id="A0A1G7B2X5"/>
<keyword evidence="1" id="KW-0812">Transmembrane</keyword>
<feature type="transmembrane region" description="Helical" evidence="1">
    <location>
        <begin position="38"/>
        <end position="55"/>
    </location>
</feature>
<evidence type="ECO:0008006" key="4">
    <source>
        <dbReference type="Google" id="ProtNLM"/>
    </source>
</evidence>
<organism evidence="2 3">
    <name type="scientific">Glycomyces harbinensis</name>
    <dbReference type="NCBI Taxonomy" id="58114"/>
    <lineage>
        <taxon>Bacteria</taxon>
        <taxon>Bacillati</taxon>
        <taxon>Actinomycetota</taxon>
        <taxon>Actinomycetes</taxon>
        <taxon>Glycomycetales</taxon>
        <taxon>Glycomycetaceae</taxon>
        <taxon>Glycomyces</taxon>
    </lineage>
</organism>
<dbReference type="OrthoDB" id="3370089at2"/>
<evidence type="ECO:0000256" key="1">
    <source>
        <dbReference type="SAM" id="Phobius"/>
    </source>
</evidence>
<keyword evidence="1" id="KW-1133">Transmembrane helix</keyword>
<dbReference type="InterPro" id="IPR025495">
    <property type="entry name" value="DUF4386"/>
</dbReference>
<keyword evidence="1" id="KW-0472">Membrane</keyword>
<gene>
    <name evidence="2" type="ORF">SAMN05216270_115115</name>
</gene>
<dbReference type="Pfam" id="PF14329">
    <property type="entry name" value="DUF4386"/>
    <property type="match status" value="1"/>
</dbReference>